<feature type="compositionally biased region" description="Basic and acidic residues" evidence="1">
    <location>
        <begin position="419"/>
        <end position="437"/>
    </location>
</feature>
<dbReference type="Pfam" id="PF02272">
    <property type="entry name" value="DHHA1"/>
    <property type="match status" value="1"/>
</dbReference>
<dbReference type="InterPro" id="IPR003156">
    <property type="entry name" value="DHHA1_dom"/>
</dbReference>
<dbReference type="GO" id="GO:0003676">
    <property type="term" value="F:nucleic acid binding"/>
    <property type="evidence" value="ECO:0007669"/>
    <property type="project" value="InterPro"/>
</dbReference>
<dbReference type="SUPFAM" id="SSF64182">
    <property type="entry name" value="DHH phosphoesterases"/>
    <property type="match status" value="1"/>
</dbReference>
<dbReference type="InterPro" id="IPR051319">
    <property type="entry name" value="Oligoribo/pAp-PDE_c-di-AMP_PDE"/>
</dbReference>
<reference evidence="4" key="1">
    <citation type="submission" date="2011-11" db="EMBL/GenBank/DDBJ databases">
        <title>Complete genome sequence of Candidatus Mycoplasma haemominutum.</title>
        <authorList>
            <person name="Barker E.N."/>
            <person name="Darby A.C."/>
            <person name="Helps C.R."/>
            <person name="Peters I.R."/>
            <person name="Hughes M.A."/>
            <person name="Radford A.D."/>
            <person name="Novacco M."/>
            <person name="Boretti F."/>
            <person name="Hofmann-Lehmann R."/>
            <person name="Tasker S."/>
        </authorList>
    </citation>
    <scope>NUCLEOTIDE SEQUENCE</scope>
    <source>
        <strain evidence="4">Birmingham 1</strain>
    </source>
</reference>
<dbReference type="Gene3D" id="3.10.310.30">
    <property type="match status" value="1"/>
</dbReference>
<dbReference type="PANTHER" id="PTHR47618">
    <property type="entry name" value="BIFUNCTIONAL OLIGORIBONUCLEASE AND PAP PHOSPHATASE NRNA"/>
    <property type="match status" value="1"/>
</dbReference>
<dbReference type="HOGENOM" id="CLU_039720_1_2_14"/>
<name>G8C2N1_9MOLU</name>
<dbReference type="KEGG" id="mhb:MHM_00610"/>
<dbReference type="Pfam" id="PF01368">
    <property type="entry name" value="DHH"/>
    <property type="match status" value="1"/>
</dbReference>
<dbReference type="EMBL" id="HE613254">
    <property type="protein sequence ID" value="CCE66579.1"/>
    <property type="molecule type" value="Genomic_DNA"/>
</dbReference>
<protein>
    <submittedName>
        <fullName evidence="4">DHH family phosphoesterase (MgpA-like protein)</fullName>
    </submittedName>
</protein>
<feature type="domain" description="DHHA1" evidence="3">
    <location>
        <begin position="265"/>
        <end position="338"/>
    </location>
</feature>
<feature type="region of interest" description="Disordered" evidence="1">
    <location>
        <begin position="395"/>
        <end position="437"/>
    </location>
</feature>
<evidence type="ECO:0000313" key="4">
    <source>
        <dbReference type="EMBL" id="CCE66579.1"/>
    </source>
</evidence>
<evidence type="ECO:0000259" key="2">
    <source>
        <dbReference type="Pfam" id="PF01368"/>
    </source>
</evidence>
<evidence type="ECO:0000259" key="3">
    <source>
        <dbReference type="Pfam" id="PF02272"/>
    </source>
</evidence>
<feature type="compositionally biased region" description="Basic and acidic residues" evidence="1">
    <location>
        <begin position="395"/>
        <end position="407"/>
    </location>
</feature>
<accession>G8C2N1</accession>
<dbReference type="AlphaFoldDB" id="G8C2N1"/>
<dbReference type="InterPro" id="IPR001667">
    <property type="entry name" value="DDH_dom"/>
</dbReference>
<evidence type="ECO:0000256" key="1">
    <source>
        <dbReference type="SAM" id="MobiDB-lite"/>
    </source>
</evidence>
<dbReference type="OrthoDB" id="9803668at2"/>
<dbReference type="PATRIC" id="fig|1116213.3.peg.61"/>
<gene>
    <name evidence="4" type="ORF">MHM_00610</name>
</gene>
<dbReference type="InterPro" id="IPR038763">
    <property type="entry name" value="DHH_sf"/>
</dbReference>
<dbReference type="Gene3D" id="3.90.1640.10">
    <property type="entry name" value="inorganic pyrophosphatase (n-terminal core)"/>
    <property type="match status" value="1"/>
</dbReference>
<dbReference type="RefSeq" id="WP_015511444.1">
    <property type="nucleotide sequence ID" value="NC_021007.1"/>
</dbReference>
<proteinExistence type="predicted"/>
<dbReference type="PANTHER" id="PTHR47618:SF1">
    <property type="entry name" value="BIFUNCTIONAL OLIGORIBONUCLEASE AND PAP PHOSPHATASE NRNA"/>
    <property type="match status" value="1"/>
</dbReference>
<feature type="domain" description="DDH" evidence="2">
    <location>
        <begin position="35"/>
        <end position="181"/>
    </location>
</feature>
<organism evidence="4">
    <name type="scientific">Candidatus Mycoplasma haematominutum 'Birmingham 1'</name>
    <dbReference type="NCBI Taxonomy" id="1116213"/>
    <lineage>
        <taxon>Bacteria</taxon>
        <taxon>Bacillati</taxon>
        <taxon>Mycoplasmatota</taxon>
        <taxon>Mollicutes</taxon>
        <taxon>Mycoplasmataceae</taxon>
        <taxon>Mycoplasma</taxon>
    </lineage>
</organism>
<reference evidence="4" key="2">
    <citation type="submission" date="2011-11" db="EMBL/GenBank/DDBJ databases">
        <authorList>
            <person name="Barker E."/>
        </authorList>
    </citation>
    <scope>NUCLEOTIDE SEQUENCE</scope>
    <source>
        <strain evidence="4">Birmingham 1</strain>
    </source>
</reference>
<sequence>MIFKKRTTETVITKKVKERDQFLKNFHRFLKNYNEIVIFIHERPDGDCLGGAFGLKEVIKSQYLSKNIYVVGESQGVFPWLHMEFDELPVDFNFENAVAIILDSGVGTRTQRFQEYFKNLGTKKWGAVIRIDHHDSHLDFYTDLAWVDGSYAACCAQLVQICDYYQWELNCKAATYFFLGIMTDSSFFTNTDVSPRTLVLAAKALRAGADREFLVNNLKRTTKTEIELRSQILSNYVQEEGFNWYFMKKDIVDRYAPYSLTGNQVSTLGYIEDNVMWILFVEQEDGTIRTSFRSIGRLDVKVLAEEFGGGGHTNAAGAILPGEDKIPEVINRVKSFLKQSSAEEIESVDEYREELRDLAMDDINPRYRLELTDEEKKALEVAKRLIKESREDVEKKTRIEEWNRENNEEGEDMNSLFKSSEDNKEKESETTGIKTDIEKELLRDELFRAE</sequence>